<dbReference type="Proteomes" id="UP000305778">
    <property type="component" value="Unassembled WGS sequence"/>
</dbReference>
<gene>
    <name evidence="1" type="ORF">FCI23_49245</name>
</gene>
<evidence type="ECO:0008006" key="3">
    <source>
        <dbReference type="Google" id="ProtNLM"/>
    </source>
</evidence>
<evidence type="ECO:0000313" key="2">
    <source>
        <dbReference type="Proteomes" id="UP000305778"/>
    </source>
</evidence>
<keyword evidence="2" id="KW-1185">Reference proteome</keyword>
<protein>
    <recommendedName>
        <fullName evidence="3">WYL domain-containing protein</fullName>
    </recommendedName>
</protein>
<dbReference type="EMBL" id="SUMC01000139">
    <property type="protein sequence ID" value="TJZ97837.1"/>
    <property type="molecule type" value="Genomic_DNA"/>
</dbReference>
<comment type="caution">
    <text evidence="1">The sequence shown here is derived from an EMBL/GenBank/DDBJ whole genome shotgun (WGS) entry which is preliminary data.</text>
</comment>
<evidence type="ECO:0000313" key="1">
    <source>
        <dbReference type="EMBL" id="TJZ97837.1"/>
    </source>
</evidence>
<name>A0A4U0RR40_9ACTN</name>
<sequence>MQVPDAVGVGGVQLVGEAGVLGGDDTVARWLLLVDADIDVIHPPELAQAFGRLARRCARAAAPVYEGER</sequence>
<dbReference type="AlphaFoldDB" id="A0A4U0RR40"/>
<accession>A0A4U0RR40</accession>
<organism evidence="1 2">
    <name type="scientific">Actinacidiphila oryziradicis</name>
    <dbReference type="NCBI Taxonomy" id="2571141"/>
    <lineage>
        <taxon>Bacteria</taxon>
        <taxon>Bacillati</taxon>
        <taxon>Actinomycetota</taxon>
        <taxon>Actinomycetes</taxon>
        <taxon>Kitasatosporales</taxon>
        <taxon>Streptomycetaceae</taxon>
        <taxon>Actinacidiphila</taxon>
    </lineage>
</organism>
<proteinExistence type="predicted"/>
<reference evidence="1 2" key="1">
    <citation type="submission" date="2019-04" db="EMBL/GenBank/DDBJ databases">
        <title>Streptomyces oryziradicis sp. nov., a novel actinomycete isolated from rhizosphere soil of rice (Oryza sativa L.).</title>
        <authorList>
            <person name="Li C."/>
        </authorList>
    </citation>
    <scope>NUCLEOTIDE SEQUENCE [LARGE SCALE GENOMIC DNA]</scope>
    <source>
        <strain evidence="1 2">NEAU-C40</strain>
    </source>
</reference>